<organism evidence="1">
    <name type="scientific">bioreactor metagenome</name>
    <dbReference type="NCBI Taxonomy" id="1076179"/>
    <lineage>
        <taxon>unclassified sequences</taxon>
        <taxon>metagenomes</taxon>
        <taxon>ecological metagenomes</taxon>
    </lineage>
</organism>
<protein>
    <recommendedName>
        <fullName evidence="2">Methyltransferase type 11 domain-containing protein</fullName>
    </recommendedName>
</protein>
<gene>
    <name evidence="1" type="ORF">SDC9_164404</name>
</gene>
<evidence type="ECO:0008006" key="2">
    <source>
        <dbReference type="Google" id="ProtNLM"/>
    </source>
</evidence>
<dbReference type="AlphaFoldDB" id="A0A645FRJ3"/>
<accession>A0A645FRJ3</accession>
<sequence>MKGNSLIGRQVYPLLQKSGFREVRVDPRMVYIDSSKPELVDGFILKTIIPMVEGVKKQALEMKMMKEEKWEKGIKELHETAESGGTFCYTFFKGWGVK</sequence>
<comment type="caution">
    <text evidence="1">The sequence shown here is derived from an EMBL/GenBank/DDBJ whole genome shotgun (WGS) entry which is preliminary data.</text>
</comment>
<evidence type="ECO:0000313" key="1">
    <source>
        <dbReference type="EMBL" id="MPN17055.1"/>
    </source>
</evidence>
<dbReference type="Gene3D" id="6.10.140.1580">
    <property type="match status" value="1"/>
</dbReference>
<proteinExistence type="predicted"/>
<reference evidence="1" key="1">
    <citation type="submission" date="2019-08" db="EMBL/GenBank/DDBJ databases">
        <authorList>
            <person name="Kucharzyk K."/>
            <person name="Murdoch R.W."/>
            <person name="Higgins S."/>
            <person name="Loffler F."/>
        </authorList>
    </citation>
    <scope>NUCLEOTIDE SEQUENCE</scope>
</reference>
<dbReference type="EMBL" id="VSSQ01064086">
    <property type="protein sequence ID" value="MPN17055.1"/>
    <property type="molecule type" value="Genomic_DNA"/>
</dbReference>
<name>A0A645FRJ3_9ZZZZ</name>